<dbReference type="AlphaFoldDB" id="A0A4S8MGN2"/>
<dbReference type="EMBL" id="ML179086">
    <property type="protein sequence ID" value="THV01661.1"/>
    <property type="molecule type" value="Genomic_DNA"/>
</dbReference>
<protein>
    <submittedName>
        <fullName evidence="1">Uncharacterized protein</fullName>
    </submittedName>
</protein>
<evidence type="ECO:0000313" key="1">
    <source>
        <dbReference type="EMBL" id="THV01661.1"/>
    </source>
</evidence>
<name>A0A4S8MGN2_DENBC</name>
<gene>
    <name evidence="1" type="ORF">K435DRAFT_793130</name>
</gene>
<keyword evidence="2" id="KW-1185">Reference proteome</keyword>
<reference evidence="1 2" key="1">
    <citation type="journal article" date="2019" name="Nat. Ecol. Evol.">
        <title>Megaphylogeny resolves global patterns of mushroom evolution.</title>
        <authorList>
            <person name="Varga T."/>
            <person name="Krizsan K."/>
            <person name="Foldi C."/>
            <person name="Dima B."/>
            <person name="Sanchez-Garcia M."/>
            <person name="Sanchez-Ramirez S."/>
            <person name="Szollosi G.J."/>
            <person name="Szarkandi J.G."/>
            <person name="Papp V."/>
            <person name="Albert L."/>
            <person name="Andreopoulos W."/>
            <person name="Angelini C."/>
            <person name="Antonin V."/>
            <person name="Barry K.W."/>
            <person name="Bougher N.L."/>
            <person name="Buchanan P."/>
            <person name="Buyck B."/>
            <person name="Bense V."/>
            <person name="Catcheside P."/>
            <person name="Chovatia M."/>
            <person name="Cooper J."/>
            <person name="Damon W."/>
            <person name="Desjardin D."/>
            <person name="Finy P."/>
            <person name="Geml J."/>
            <person name="Haridas S."/>
            <person name="Hughes K."/>
            <person name="Justo A."/>
            <person name="Karasinski D."/>
            <person name="Kautmanova I."/>
            <person name="Kiss B."/>
            <person name="Kocsube S."/>
            <person name="Kotiranta H."/>
            <person name="LaButti K.M."/>
            <person name="Lechner B.E."/>
            <person name="Liimatainen K."/>
            <person name="Lipzen A."/>
            <person name="Lukacs Z."/>
            <person name="Mihaltcheva S."/>
            <person name="Morgado L.N."/>
            <person name="Niskanen T."/>
            <person name="Noordeloos M.E."/>
            <person name="Ohm R.A."/>
            <person name="Ortiz-Santana B."/>
            <person name="Ovrebo C."/>
            <person name="Racz N."/>
            <person name="Riley R."/>
            <person name="Savchenko A."/>
            <person name="Shiryaev A."/>
            <person name="Soop K."/>
            <person name="Spirin V."/>
            <person name="Szebenyi C."/>
            <person name="Tomsovsky M."/>
            <person name="Tulloss R.E."/>
            <person name="Uehling J."/>
            <person name="Grigoriev I.V."/>
            <person name="Vagvolgyi C."/>
            <person name="Papp T."/>
            <person name="Martin F.M."/>
            <person name="Miettinen O."/>
            <person name="Hibbett D.S."/>
            <person name="Nagy L.G."/>
        </authorList>
    </citation>
    <scope>NUCLEOTIDE SEQUENCE [LARGE SCALE GENOMIC DNA]</scope>
    <source>
        <strain evidence="1 2">CBS 962.96</strain>
    </source>
</reference>
<accession>A0A4S8MGN2</accession>
<dbReference type="Proteomes" id="UP000297245">
    <property type="component" value="Unassembled WGS sequence"/>
</dbReference>
<organism evidence="1 2">
    <name type="scientific">Dendrothele bispora (strain CBS 962.96)</name>
    <dbReference type="NCBI Taxonomy" id="1314807"/>
    <lineage>
        <taxon>Eukaryota</taxon>
        <taxon>Fungi</taxon>
        <taxon>Dikarya</taxon>
        <taxon>Basidiomycota</taxon>
        <taxon>Agaricomycotina</taxon>
        <taxon>Agaricomycetes</taxon>
        <taxon>Agaricomycetidae</taxon>
        <taxon>Agaricales</taxon>
        <taxon>Agaricales incertae sedis</taxon>
        <taxon>Dendrothele</taxon>
    </lineage>
</organism>
<proteinExistence type="predicted"/>
<evidence type="ECO:0000313" key="2">
    <source>
        <dbReference type="Proteomes" id="UP000297245"/>
    </source>
</evidence>
<sequence length="160" mass="18382">MLQFLHVHGSRLTHLSFLEFYDDMLTELVTEDFARRFLQRLGSLDLNRLEHLSVQYTPKATKISEVVLERLLTESFPELMSLFVSTQTVKDGRLDYFLSGIASRKPKLIVHVNSCFDNWQLITPPQKILGGFIQRFPSRLRLGQGGEDCSDDELMAIGIH</sequence>